<dbReference type="PANTHER" id="PTHR11092:SF0">
    <property type="entry name" value="EPIMERASE FAMILY PROTEIN SDR39U1"/>
    <property type="match status" value="1"/>
</dbReference>
<protein>
    <submittedName>
        <fullName evidence="2">DUF1731 domain-containing protein</fullName>
    </submittedName>
</protein>
<gene>
    <name evidence="2" type="ORF">MUN79_27320</name>
</gene>
<dbReference type="EMBL" id="CP095046">
    <property type="protein sequence ID" value="UOQ72223.1"/>
    <property type="molecule type" value="Genomic_DNA"/>
</dbReference>
<accession>A0A8T9QBH9</accession>
<evidence type="ECO:0000259" key="1">
    <source>
        <dbReference type="Pfam" id="PF08338"/>
    </source>
</evidence>
<reference evidence="2" key="1">
    <citation type="submission" date="2022-04" db="EMBL/GenBank/DDBJ databases">
        <title>Hymenobacter sp. isolated from the air.</title>
        <authorList>
            <person name="Won M."/>
            <person name="Lee C.-M."/>
            <person name="Woen H.-Y."/>
            <person name="Kwon S.-W."/>
        </authorList>
    </citation>
    <scope>NUCLEOTIDE SEQUENCE</scope>
    <source>
        <strain evidence="2">5116S-3</strain>
    </source>
</reference>
<sequence>MRTAIVLGPDGGALPVVARLARYGLGTPQGTGRQWVSWLHVLDFCRAVEFLLSRPDLDGTFNFCAPTPLINQEFNGLLDHYYRPRLHLPQPRWLLEIGALLLRTETELILKSRKVVPQRLTQAGFAFQFPTCDLALADLVPQLP</sequence>
<dbReference type="InterPro" id="IPR036291">
    <property type="entry name" value="NAD(P)-bd_dom_sf"/>
</dbReference>
<dbReference type="Gene3D" id="3.40.50.720">
    <property type="entry name" value="NAD(P)-binding Rossmann-like Domain"/>
    <property type="match status" value="1"/>
</dbReference>
<evidence type="ECO:0000313" key="2">
    <source>
        <dbReference type="EMBL" id="UOQ72223.1"/>
    </source>
</evidence>
<feature type="domain" description="DUF1731" evidence="1">
    <location>
        <begin position="91"/>
        <end position="139"/>
    </location>
</feature>
<dbReference type="SUPFAM" id="SSF51735">
    <property type="entry name" value="NAD(P)-binding Rossmann-fold domains"/>
    <property type="match status" value="1"/>
</dbReference>
<dbReference type="InterPro" id="IPR013549">
    <property type="entry name" value="DUF1731"/>
</dbReference>
<organism evidence="2 3">
    <name type="scientific">Hymenobacter cellulosilyticus</name>
    <dbReference type="NCBI Taxonomy" id="2932248"/>
    <lineage>
        <taxon>Bacteria</taxon>
        <taxon>Pseudomonadati</taxon>
        <taxon>Bacteroidota</taxon>
        <taxon>Cytophagia</taxon>
        <taxon>Cytophagales</taxon>
        <taxon>Hymenobacteraceae</taxon>
        <taxon>Hymenobacter</taxon>
    </lineage>
</organism>
<dbReference type="Pfam" id="PF08338">
    <property type="entry name" value="DUF1731"/>
    <property type="match status" value="1"/>
</dbReference>
<proteinExistence type="predicted"/>
<dbReference type="RefSeq" id="WP_244675616.1">
    <property type="nucleotide sequence ID" value="NZ_CP095046.1"/>
</dbReference>
<evidence type="ECO:0000313" key="3">
    <source>
        <dbReference type="Proteomes" id="UP000831796"/>
    </source>
</evidence>
<keyword evidence="3" id="KW-1185">Reference proteome</keyword>
<dbReference type="PANTHER" id="PTHR11092">
    <property type="entry name" value="SUGAR NUCLEOTIDE EPIMERASE RELATED"/>
    <property type="match status" value="1"/>
</dbReference>
<dbReference type="KEGG" id="hcu:MUN79_27320"/>
<dbReference type="AlphaFoldDB" id="A0A8T9QBH9"/>
<dbReference type="Proteomes" id="UP000831796">
    <property type="component" value="Chromosome"/>
</dbReference>
<name>A0A8T9QBH9_9BACT</name>